<dbReference type="Pfam" id="PF12840">
    <property type="entry name" value="HTH_20"/>
    <property type="match status" value="1"/>
</dbReference>
<gene>
    <name evidence="2" type="ORF">ASNO1_29450</name>
</gene>
<dbReference type="SMART" id="SM00418">
    <property type="entry name" value="HTH_ARSR"/>
    <property type="match status" value="1"/>
</dbReference>
<reference evidence="2 3" key="1">
    <citation type="journal article" date="2024" name="Arch. Microbiol.">
        <title>Corallococcus caeni sp. nov., a novel myxobacterium isolated from activated sludge.</title>
        <authorList>
            <person name="Tomita S."/>
            <person name="Nakai R."/>
            <person name="Kuroda K."/>
            <person name="Kurashita H."/>
            <person name="Hatamoto M."/>
            <person name="Yamaguchi T."/>
            <person name="Narihiro T."/>
        </authorList>
    </citation>
    <scope>NUCLEOTIDE SEQUENCE [LARGE SCALE GENOMIC DNA]</scope>
    <source>
        <strain evidence="2 3">NO1</strain>
    </source>
</reference>
<dbReference type="SUPFAM" id="SSF46785">
    <property type="entry name" value="Winged helix' DNA-binding domain"/>
    <property type="match status" value="1"/>
</dbReference>
<evidence type="ECO:0000259" key="1">
    <source>
        <dbReference type="SMART" id="SM00418"/>
    </source>
</evidence>
<proteinExistence type="predicted"/>
<name>A0ABQ6QRP4_9BACT</name>
<dbReference type="CDD" id="cd00090">
    <property type="entry name" value="HTH_ARSR"/>
    <property type="match status" value="1"/>
</dbReference>
<dbReference type="InterPro" id="IPR011991">
    <property type="entry name" value="ArsR-like_HTH"/>
</dbReference>
<dbReference type="Proteomes" id="UP001342631">
    <property type="component" value="Unassembled WGS sequence"/>
</dbReference>
<protein>
    <recommendedName>
        <fullName evidence="1">HTH arsR-type domain-containing protein</fullName>
    </recommendedName>
</protein>
<comment type="caution">
    <text evidence="2">The sequence shown here is derived from an EMBL/GenBank/DDBJ whole genome shotgun (WGS) entry which is preliminary data.</text>
</comment>
<dbReference type="Gene3D" id="1.10.10.10">
    <property type="entry name" value="Winged helix-like DNA-binding domain superfamily/Winged helix DNA-binding domain"/>
    <property type="match status" value="1"/>
</dbReference>
<dbReference type="InterPro" id="IPR001845">
    <property type="entry name" value="HTH_ArsR_DNA-bd_dom"/>
</dbReference>
<sequence length="200" mass="22077">MPRTFDRRAIQDPSQIRLLSSPVRQELVDTLSALGGEASVADLAEQLGRPADGLYYHLRALCRGGLVREVAPAEGDEKRYRLAGTGDAPLRLAYRAGRSGNLGAVGGFARGLLRVATRDFEQALKLEDVALDGPRRELWTARNKGWLNARDVEEVNRLIERLCELTSQPRAPGREHLMSLSFVLAPIRARAKRRAPSGSR</sequence>
<evidence type="ECO:0000313" key="3">
    <source>
        <dbReference type="Proteomes" id="UP001342631"/>
    </source>
</evidence>
<evidence type="ECO:0000313" key="2">
    <source>
        <dbReference type="EMBL" id="GMU06692.1"/>
    </source>
</evidence>
<feature type="domain" description="HTH arsR-type" evidence="1">
    <location>
        <begin position="17"/>
        <end position="99"/>
    </location>
</feature>
<accession>A0ABQ6QRP4</accession>
<dbReference type="InterPro" id="IPR036390">
    <property type="entry name" value="WH_DNA-bd_sf"/>
</dbReference>
<keyword evidence="3" id="KW-1185">Reference proteome</keyword>
<organism evidence="2 3">
    <name type="scientific">Corallococcus caeni</name>
    <dbReference type="NCBI Taxonomy" id="3082388"/>
    <lineage>
        <taxon>Bacteria</taxon>
        <taxon>Pseudomonadati</taxon>
        <taxon>Myxococcota</taxon>
        <taxon>Myxococcia</taxon>
        <taxon>Myxococcales</taxon>
        <taxon>Cystobacterineae</taxon>
        <taxon>Myxococcaceae</taxon>
        <taxon>Corallococcus</taxon>
    </lineage>
</organism>
<dbReference type="EMBL" id="BTTX01000003">
    <property type="protein sequence ID" value="GMU06692.1"/>
    <property type="molecule type" value="Genomic_DNA"/>
</dbReference>
<dbReference type="RefSeq" id="WP_338263292.1">
    <property type="nucleotide sequence ID" value="NZ_BTTW01000002.1"/>
</dbReference>
<dbReference type="InterPro" id="IPR036388">
    <property type="entry name" value="WH-like_DNA-bd_sf"/>
</dbReference>